<feature type="domain" description="tRNA (32-2'-O)-methyltransferase regulator THADA-like TPR repeats region" evidence="4">
    <location>
        <begin position="247"/>
        <end position="545"/>
    </location>
</feature>
<keyword evidence="7" id="KW-1185">Reference proteome</keyword>
<feature type="domain" description="DUF2428" evidence="3">
    <location>
        <begin position="709"/>
        <end position="946"/>
    </location>
</feature>
<dbReference type="InterPro" id="IPR019442">
    <property type="entry name" value="THADA/TRM732_DUF2428"/>
</dbReference>
<dbReference type="GO" id="GO:0008168">
    <property type="term" value="F:methyltransferase activity"/>
    <property type="evidence" value="ECO:0007669"/>
    <property type="project" value="UniProtKB-KW"/>
</dbReference>
<comment type="caution">
    <text evidence="6">The sequence shown here is derived from an EMBL/GenBank/DDBJ whole genome shotgun (WGS) entry which is preliminary data.</text>
</comment>
<keyword evidence="6" id="KW-0808">Transferase</keyword>
<dbReference type="GO" id="GO:0005829">
    <property type="term" value="C:cytosol"/>
    <property type="evidence" value="ECO:0007669"/>
    <property type="project" value="TreeGrafter"/>
</dbReference>
<dbReference type="EMBL" id="QGMH01000081">
    <property type="protein sequence ID" value="TVY25958.1"/>
    <property type="molecule type" value="Genomic_DNA"/>
</dbReference>
<dbReference type="PANTHER" id="PTHR14387">
    <property type="entry name" value="THADA/DEATH RECEPTOR INTERACTING PROTEIN"/>
    <property type="match status" value="1"/>
</dbReference>
<comment type="similarity">
    <text evidence="1">Belongs to the THADA family.</text>
</comment>
<reference evidence="6 7" key="1">
    <citation type="submission" date="2018-05" db="EMBL/GenBank/DDBJ databases">
        <title>Genome sequencing and assembly of the regulated plant pathogen Lachnellula willkommii and related sister species for the development of diagnostic species identification markers.</title>
        <authorList>
            <person name="Giroux E."/>
            <person name="Bilodeau G."/>
        </authorList>
    </citation>
    <scope>NUCLEOTIDE SEQUENCE [LARGE SCALE GENOMIC DNA]</scope>
    <source>
        <strain evidence="6 7">CBS 185.66</strain>
    </source>
</reference>
<protein>
    <submittedName>
        <fullName evidence="6">tRNA (Cytidine(32)-2'-O)-methyltransferase non-catalytic subunit</fullName>
    </submittedName>
</protein>
<dbReference type="GeneID" id="41986073"/>
<dbReference type="PANTHER" id="PTHR14387:SF0">
    <property type="entry name" value="DUF2428 DOMAIN-CONTAINING PROTEIN"/>
    <property type="match status" value="1"/>
</dbReference>
<dbReference type="Pfam" id="PF25151">
    <property type="entry name" value="TPR_Trm732_C"/>
    <property type="match status" value="1"/>
</dbReference>
<name>A0A8H8R082_9HELO</name>
<dbReference type="GO" id="GO:0030488">
    <property type="term" value="P:tRNA methylation"/>
    <property type="evidence" value="ECO:0007669"/>
    <property type="project" value="TreeGrafter"/>
</dbReference>
<sequence length="1037" mass="115565">MGKQNPETAVLAAPEAPEDDRLLVKWLEERPIQSQGQLAKAKLDDFLEKASQPRHASGNACIKLCYYIEQCRSSSCAPIREVAFARDTPLRLFNFYVEWNEKNQNRSMRQVLELSSSLIARNPDQQASEALKRAVLKRTLSIIAHQNAQSLVKPAFKVLECFLSKNTISPKDVMVAYEARIHQVSLSDQARARGVDEDLWDSFILDIFDWMVLPDISPGAGKFLVTLFKAMKPVAESSDGHQADYSTLWQRWIRKGLAKDPQAFENVKNYLFPPLFKIDRPGSLALLESLNQQRAIPNLQSQDLDAHALLQLAAMDVGKKAGLVEEPSTIQFQKSSNKKPAACIVLQEEAIGSLMGGFSGTVRSLAFSVLVSSASSIRPFSPATLDLFQSHLGAMYSDTDAKFRNETLTNSKHMIERIRGATAFLVRELDQISFKLSQGSEPEHKVAQQALHEDIQSLLLKHKRFVEWYLDFLFGELIPTASYQRHITSLKAIILLLHSRILEDSPGLPPIPVNSTIWPFTVEFFIPRSMRLLLDLLMDPFEEVRIGASDVLAYALRDCFVGQISSGVSNDHESRDLRIKECPETEPILNLKVNSIDRPLGLLIDFIVRGKEASRRTGRADYADGVARSYRLLYSLQISGEDKIKLLEELIYDLEMKVEIASNDLGQAVLEAPIHASFAALNLVWDLVGPSTDFPGEPSRAWEKWIDFTRRMVHSSSGIWQAVSGILCNDSPEGHLLDDIDGSEALDSKDILSYSFRAIHESSNLMRTIVTKINQKYPENIALPAHNCFVEIGDLSFLQLSTLRHRGAFSTVSLTFTVCCQLTQVISPSSESTNTDMLRRWWKGTKEAISSQASTTRRSAGIPALITGIMIADAPSPNFEEIMADLELQARSPLITASIEQNLPQVHALNGLKDTFKNAAVRKRAEGHVLECLHIASDALNSETWAIRNCGLLLFQSLINYLVGTHSKEKTEAGWDGGATAISYDKYPSLGDLLLQLLETASDSDLKEASSNALLETIFPVLDIFREPARQKNSESA</sequence>
<organism evidence="6 7">
    <name type="scientific">Lachnellula hyalina</name>
    <dbReference type="NCBI Taxonomy" id="1316788"/>
    <lineage>
        <taxon>Eukaryota</taxon>
        <taxon>Fungi</taxon>
        <taxon>Dikarya</taxon>
        <taxon>Ascomycota</taxon>
        <taxon>Pezizomycotina</taxon>
        <taxon>Leotiomycetes</taxon>
        <taxon>Helotiales</taxon>
        <taxon>Lachnaceae</taxon>
        <taxon>Lachnellula</taxon>
    </lineage>
</organism>
<evidence type="ECO:0000259" key="4">
    <source>
        <dbReference type="Pfam" id="PF25150"/>
    </source>
</evidence>
<dbReference type="Proteomes" id="UP000431533">
    <property type="component" value="Unassembled WGS sequence"/>
</dbReference>
<dbReference type="InterPro" id="IPR056842">
    <property type="entry name" value="THADA-like_TPR_C"/>
</dbReference>
<keyword evidence="2" id="KW-0819">tRNA processing</keyword>
<evidence type="ECO:0000256" key="2">
    <source>
        <dbReference type="ARBA" id="ARBA00022694"/>
    </source>
</evidence>
<evidence type="ECO:0000313" key="6">
    <source>
        <dbReference type="EMBL" id="TVY25958.1"/>
    </source>
</evidence>
<proteinExistence type="inferred from homology"/>
<dbReference type="RefSeq" id="XP_031004746.1">
    <property type="nucleotide sequence ID" value="XM_031150819.1"/>
</dbReference>
<evidence type="ECO:0000313" key="7">
    <source>
        <dbReference type="Proteomes" id="UP000431533"/>
    </source>
</evidence>
<accession>A0A8H8R082</accession>
<dbReference type="InterPro" id="IPR051954">
    <property type="entry name" value="tRNA_methyltransferase_THADA"/>
</dbReference>
<dbReference type="OrthoDB" id="73997at2759"/>
<dbReference type="SUPFAM" id="SSF48371">
    <property type="entry name" value="ARM repeat"/>
    <property type="match status" value="1"/>
</dbReference>
<dbReference type="InterPro" id="IPR016024">
    <property type="entry name" value="ARM-type_fold"/>
</dbReference>
<dbReference type="Pfam" id="PF25150">
    <property type="entry name" value="TPR_Trm732"/>
    <property type="match status" value="1"/>
</dbReference>
<gene>
    <name evidence="6" type="primary">TRM732</name>
    <name evidence="6" type="ORF">LHYA1_G005875</name>
</gene>
<evidence type="ECO:0000259" key="5">
    <source>
        <dbReference type="Pfam" id="PF25151"/>
    </source>
</evidence>
<evidence type="ECO:0000259" key="3">
    <source>
        <dbReference type="Pfam" id="PF10350"/>
    </source>
</evidence>
<feature type="domain" description="tRNA (32-2'-O)-methyltransferase regulator THADA-like C-terminal TPR repeats region" evidence="5">
    <location>
        <begin position="948"/>
        <end position="1028"/>
    </location>
</feature>
<evidence type="ECO:0000256" key="1">
    <source>
        <dbReference type="ARBA" id="ARBA00010409"/>
    </source>
</evidence>
<dbReference type="InterPro" id="IPR056843">
    <property type="entry name" value="THADA-like_TPR"/>
</dbReference>
<keyword evidence="6" id="KW-0489">Methyltransferase</keyword>
<dbReference type="Pfam" id="PF10350">
    <property type="entry name" value="DUF2428"/>
    <property type="match status" value="1"/>
</dbReference>
<dbReference type="AlphaFoldDB" id="A0A8H8R082"/>